<proteinExistence type="predicted"/>
<dbReference type="EMBL" id="JXTC01000844">
    <property type="protein sequence ID" value="PON36191.1"/>
    <property type="molecule type" value="Genomic_DNA"/>
</dbReference>
<gene>
    <name evidence="1" type="ORF">TorRG33x02_349840</name>
</gene>
<dbReference type="InParanoid" id="A0A2P5AI37"/>
<protein>
    <submittedName>
        <fullName evidence="1">Uncharacterized protein</fullName>
    </submittedName>
</protein>
<feature type="non-terminal residue" evidence="1">
    <location>
        <position position="1"/>
    </location>
</feature>
<dbReference type="Proteomes" id="UP000237000">
    <property type="component" value="Unassembled WGS sequence"/>
</dbReference>
<name>A0A2P5AI37_TREOI</name>
<reference evidence="2" key="1">
    <citation type="submission" date="2016-06" db="EMBL/GenBank/DDBJ databases">
        <title>Parallel loss of symbiosis genes in relatives of nitrogen-fixing non-legume Parasponia.</title>
        <authorList>
            <person name="Van Velzen R."/>
            <person name="Holmer R."/>
            <person name="Bu F."/>
            <person name="Rutten L."/>
            <person name="Van Zeijl A."/>
            <person name="Liu W."/>
            <person name="Santuari L."/>
            <person name="Cao Q."/>
            <person name="Sharma T."/>
            <person name="Shen D."/>
            <person name="Roswanjaya Y."/>
            <person name="Wardhani T."/>
            <person name="Kalhor M.S."/>
            <person name="Jansen J."/>
            <person name="Van den Hoogen J."/>
            <person name="Gungor B."/>
            <person name="Hartog M."/>
            <person name="Hontelez J."/>
            <person name="Verver J."/>
            <person name="Yang W.-C."/>
            <person name="Schijlen E."/>
            <person name="Repin R."/>
            <person name="Schilthuizen M."/>
            <person name="Schranz E."/>
            <person name="Heidstra R."/>
            <person name="Miyata K."/>
            <person name="Fedorova E."/>
            <person name="Kohlen W."/>
            <person name="Bisseling T."/>
            <person name="Smit S."/>
            <person name="Geurts R."/>
        </authorList>
    </citation>
    <scope>NUCLEOTIDE SEQUENCE [LARGE SCALE GENOMIC DNA]</scope>
    <source>
        <strain evidence="2">cv. RG33-2</strain>
    </source>
</reference>
<evidence type="ECO:0000313" key="1">
    <source>
        <dbReference type="EMBL" id="PON36191.1"/>
    </source>
</evidence>
<accession>A0A2P5AI37</accession>
<comment type="caution">
    <text evidence="1">The sequence shown here is derived from an EMBL/GenBank/DDBJ whole genome shotgun (WGS) entry which is preliminary data.</text>
</comment>
<evidence type="ECO:0000313" key="2">
    <source>
        <dbReference type="Proteomes" id="UP000237000"/>
    </source>
</evidence>
<keyword evidence="2" id="KW-1185">Reference proteome</keyword>
<sequence>SFGIKGRSGASSCEKNPTCSDGVGLQQADLNSQRELTADLDDVLRMVTSIGHVEFSSIPRAINHVAHNLAKWAASFNVFLVLDISSLLSIICNDHVDIDCIFGD</sequence>
<organism evidence="1 2">
    <name type="scientific">Trema orientale</name>
    <name type="common">Charcoal tree</name>
    <name type="synonym">Celtis orientalis</name>
    <dbReference type="NCBI Taxonomy" id="63057"/>
    <lineage>
        <taxon>Eukaryota</taxon>
        <taxon>Viridiplantae</taxon>
        <taxon>Streptophyta</taxon>
        <taxon>Embryophyta</taxon>
        <taxon>Tracheophyta</taxon>
        <taxon>Spermatophyta</taxon>
        <taxon>Magnoliopsida</taxon>
        <taxon>eudicotyledons</taxon>
        <taxon>Gunneridae</taxon>
        <taxon>Pentapetalae</taxon>
        <taxon>rosids</taxon>
        <taxon>fabids</taxon>
        <taxon>Rosales</taxon>
        <taxon>Cannabaceae</taxon>
        <taxon>Trema</taxon>
    </lineage>
</organism>
<dbReference type="AlphaFoldDB" id="A0A2P5AI37"/>